<proteinExistence type="predicted"/>
<reference evidence="4 5" key="2">
    <citation type="journal article" date="2011" name="J. Bacteriol.">
        <title>Complete genome sequences for the anaerobic, extremely thermophilic plant biomass-degrading bacteria Caldicellulosiruptor hydrothermalis, Caldicellulosiruptor kristjanssonii, Caldicellulosiruptor kronotskyensis, Caldicellulosiruptor owensenis, and Caldicellulosiruptor lactoaceticus.</title>
        <authorList>
            <person name="Blumer-Schuette S.E."/>
            <person name="Ozdemir I."/>
            <person name="Mistry D."/>
            <person name="Lucas S."/>
            <person name="Lapidus A."/>
            <person name="Cheng J.F."/>
            <person name="Goodwin L.A."/>
            <person name="Pitluck S."/>
            <person name="Land M.L."/>
            <person name="Hauser L.J."/>
            <person name="Woyke T."/>
            <person name="Mikhailova N."/>
            <person name="Pati A."/>
            <person name="Kyrpides N.C."/>
            <person name="Ivanova N."/>
            <person name="Detter J.C."/>
            <person name="Walston-Davenport K."/>
            <person name="Han S."/>
            <person name="Adams M.W."/>
            <person name="Kelly R.M."/>
        </authorList>
    </citation>
    <scope>NUCLEOTIDE SEQUENCE [LARGE SCALE GENOMIC DNA]</scope>
    <source>
        <strain evidence="5">ATCC 700853 / DSM 12137 / I77R1B</strain>
    </source>
</reference>
<evidence type="ECO:0000259" key="3">
    <source>
        <dbReference type="PROSITE" id="PS51833"/>
    </source>
</evidence>
<dbReference type="EMBL" id="CP002326">
    <property type="protein sequence ID" value="ADQ40030.1"/>
    <property type="molecule type" value="Genomic_DNA"/>
</dbReference>
<dbReference type="GO" id="GO:0000160">
    <property type="term" value="P:phosphorelay signal transduction system"/>
    <property type="evidence" value="ECO:0007669"/>
    <property type="project" value="InterPro"/>
</dbReference>
<keyword evidence="1" id="KW-0597">Phosphoprotein</keyword>
<dbReference type="SUPFAM" id="SSF52172">
    <property type="entry name" value="CheY-like"/>
    <property type="match status" value="1"/>
</dbReference>
<dbReference type="SUPFAM" id="SSF109604">
    <property type="entry name" value="HD-domain/PDEase-like"/>
    <property type="match status" value="1"/>
</dbReference>
<dbReference type="Gene3D" id="1.10.3210.10">
    <property type="entry name" value="Hypothetical protein af1432"/>
    <property type="match status" value="1"/>
</dbReference>
<dbReference type="Gene3D" id="3.40.50.2300">
    <property type="match status" value="1"/>
</dbReference>
<evidence type="ECO:0000256" key="1">
    <source>
        <dbReference type="PROSITE-ProRule" id="PRU00169"/>
    </source>
</evidence>
<name>E4S9H6_CALA7</name>
<protein>
    <submittedName>
        <fullName evidence="4">Putative signal transduction protein</fullName>
    </submittedName>
</protein>
<dbReference type="OrthoDB" id="9788446at2"/>
<dbReference type="PANTHER" id="PTHR33525">
    <property type="match status" value="1"/>
</dbReference>
<dbReference type="PROSITE" id="PS50110">
    <property type="entry name" value="RESPONSE_REGULATORY"/>
    <property type="match status" value="1"/>
</dbReference>
<evidence type="ECO:0000259" key="2">
    <source>
        <dbReference type="PROSITE" id="PS50110"/>
    </source>
</evidence>
<feature type="domain" description="Response regulatory" evidence="2">
    <location>
        <begin position="4"/>
        <end position="119"/>
    </location>
</feature>
<evidence type="ECO:0000313" key="5">
    <source>
        <dbReference type="Proteomes" id="UP000009256"/>
    </source>
</evidence>
<evidence type="ECO:0000313" key="4">
    <source>
        <dbReference type="EMBL" id="ADQ40030.1"/>
    </source>
</evidence>
<dbReference type="PROSITE" id="PS51833">
    <property type="entry name" value="HDOD"/>
    <property type="match status" value="1"/>
</dbReference>
<dbReference type="CDD" id="cd17569">
    <property type="entry name" value="REC_HupR-like"/>
    <property type="match status" value="1"/>
</dbReference>
<dbReference type="InterPro" id="IPR052340">
    <property type="entry name" value="RNase_Y/CdgJ"/>
</dbReference>
<dbReference type="SMART" id="SM00448">
    <property type="entry name" value="REC"/>
    <property type="match status" value="1"/>
</dbReference>
<dbReference type="RefSeq" id="WP_013431870.1">
    <property type="nucleotide sequence ID" value="NC_014721.1"/>
</dbReference>
<dbReference type="Pfam" id="PF00072">
    <property type="entry name" value="Response_reg"/>
    <property type="match status" value="1"/>
</dbReference>
<accession>E4S9H6</accession>
<sequence>MKKSILFVDDEKNILRALYRVFSEEDYNLFFAESAKEALDVLETNDMDIIITDFRMPGMSGYDLLKVVKEKYPHVIRIILSGYADENIVFKALQTNVAKVYVLKPWNNEELKEIIKNVIELEDKMREKRCLEIINNIDYLPTLKNLYNTICKVIENEDDINKVVKSIEQDPAIASKILQVANSAFYNLKTASVKQAVVYLGLVNVRNIVLNAAVFECVGDGDYKTLLWEHANLTNKIFYYIYERILGKKVQDSFASAGLLHGIGQILLLKLFQQEYKEYRKRIIYSDQCIDFEELEKEIFGFTHTELGAVLLSWWDIPLPVVEAAFYHHRPDSSNIINREVVCVANIACYLAWDLVGVKQFEEYVNYSKEFLKFNCESWVDLKQLCKNLFNKQED</sequence>
<feature type="modified residue" description="4-aspartylphosphate" evidence="1">
    <location>
        <position position="53"/>
    </location>
</feature>
<organism evidence="4 5">
    <name type="scientific">Caldicellulosiruptor acetigenus (strain ATCC 700853 / DSM 12137 / I77R1B)</name>
    <name type="common">Caldicellulosiruptor kristjanssonii</name>
    <dbReference type="NCBI Taxonomy" id="632335"/>
    <lineage>
        <taxon>Bacteria</taxon>
        <taxon>Bacillati</taxon>
        <taxon>Bacillota</taxon>
        <taxon>Bacillota incertae sedis</taxon>
        <taxon>Caldicellulosiruptorales</taxon>
        <taxon>Caldicellulosiruptoraceae</taxon>
        <taxon>Caldicellulosiruptor</taxon>
    </lineage>
</organism>
<dbReference type="PANTHER" id="PTHR33525:SF3">
    <property type="entry name" value="RIBONUCLEASE Y"/>
    <property type="match status" value="1"/>
</dbReference>
<dbReference type="InterPro" id="IPR013976">
    <property type="entry name" value="HDOD"/>
</dbReference>
<dbReference type="eggNOG" id="COG1639">
    <property type="taxonomic scope" value="Bacteria"/>
</dbReference>
<dbReference type="Pfam" id="PF08668">
    <property type="entry name" value="HDOD"/>
    <property type="match status" value="1"/>
</dbReference>
<feature type="domain" description="HDOD" evidence="3">
    <location>
        <begin position="140"/>
        <end position="331"/>
    </location>
</feature>
<dbReference type="InterPro" id="IPR001789">
    <property type="entry name" value="Sig_transdc_resp-reg_receiver"/>
</dbReference>
<reference key="1">
    <citation type="submission" date="2010-11" db="EMBL/GenBank/DDBJ databases">
        <title>Complete sequence of chromosome of Caldicellulosiruptor kristjanssonii 177R1B.</title>
        <authorList>
            <consortium name="US DOE Joint Genome Institute"/>
            <person name="Lucas S."/>
            <person name="Copeland A."/>
            <person name="Lapidus A."/>
            <person name="Cheng J.-F."/>
            <person name="Bruce D."/>
            <person name="Goodwin L."/>
            <person name="Pitluck S."/>
            <person name="Davenport K."/>
            <person name="Detter J.C."/>
            <person name="Han C."/>
            <person name="Tapia R."/>
            <person name="Land M."/>
            <person name="Hauser L."/>
            <person name="Jeffries C."/>
            <person name="Kyrpides N."/>
            <person name="Ivanova N."/>
            <person name="Mikhailova N."/>
            <person name="Blumer-Schuette S.E."/>
            <person name="Kelly R.M."/>
            <person name="Woyke T."/>
        </authorList>
    </citation>
    <scope>NUCLEOTIDE SEQUENCE</scope>
    <source>
        <strain>177R1B</strain>
    </source>
</reference>
<keyword evidence="5" id="KW-1185">Reference proteome</keyword>
<dbReference type="KEGG" id="cki:Calkr_0481"/>
<dbReference type="InterPro" id="IPR011006">
    <property type="entry name" value="CheY-like_superfamily"/>
</dbReference>
<dbReference type="AlphaFoldDB" id="E4S9H6"/>
<gene>
    <name evidence="4" type="ordered locus">Calkr_0481</name>
</gene>
<dbReference type="HOGENOM" id="CLU_048246_0_0_9"/>
<dbReference type="eggNOG" id="COG2204">
    <property type="taxonomic scope" value="Bacteria"/>
</dbReference>
<dbReference type="Proteomes" id="UP000009256">
    <property type="component" value="Chromosome"/>
</dbReference>
<dbReference type="STRING" id="632335.Calkr_0481"/>